<protein>
    <submittedName>
        <fullName evidence="2">Uncharacterized protein</fullName>
    </submittedName>
</protein>
<evidence type="ECO:0000313" key="3">
    <source>
        <dbReference type="Proteomes" id="UP000689967"/>
    </source>
</evidence>
<dbReference type="Proteomes" id="UP000689967">
    <property type="component" value="Unassembled WGS sequence"/>
</dbReference>
<keyword evidence="1" id="KW-0812">Transmembrane</keyword>
<keyword evidence="3" id="KW-1185">Reference proteome</keyword>
<evidence type="ECO:0000313" key="2">
    <source>
        <dbReference type="EMBL" id="MBU8546707.1"/>
    </source>
</evidence>
<gene>
    <name evidence="2" type="ORF">JJQ90_23515</name>
</gene>
<evidence type="ECO:0000256" key="1">
    <source>
        <dbReference type="SAM" id="Phobius"/>
    </source>
</evidence>
<name>A0ABS6HDB8_9PROT</name>
<organism evidence="2 3">
    <name type="scientific">Falsiroseomonas oleicola</name>
    <dbReference type="NCBI Taxonomy" id="2801474"/>
    <lineage>
        <taxon>Bacteria</taxon>
        <taxon>Pseudomonadati</taxon>
        <taxon>Pseudomonadota</taxon>
        <taxon>Alphaproteobacteria</taxon>
        <taxon>Acetobacterales</taxon>
        <taxon>Roseomonadaceae</taxon>
        <taxon>Falsiroseomonas</taxon>
    </lineage>
</organism>
<feature type="transmembrane region" description="Helical" evidence="1">
    <location>
        <begin position="91"/>
        <end position="110"/>
    </location>
</feature>
<dbReference type="EMBL" id="JAERQM010000009">
    <property type="protein sequence ID" value="MBU8546707.1"/>
    <property type="molecule type" value="Genomic_DNA"/>
</dbReference>
<reference evidence="2 3" key="1">
    <citation type="submission" date="2021-01" db="EMBL/GenBank/DDBJ databases">
        <title>Roseomonas sp. nov, a bacterium isolated from an oil production mixture in Yumen Oilfield.</title>
        <authorList>
            <person name="Wu D."/>
        </authorList>
    </citation>
    <scope>NUCLEOTIDE SEQUENCE [LARGE SCALE GENOMIC DNA]</scope>
    <source>
        <strain evidence="2 3">ROY-5-3</strain>
    </source>
</reference>
<keyword evidence="1" id="KW-0472">Membrane</keyword>
<sequence>MPARPVLVPEGAPCLEDFLSGRPDDRLRDLLAFALAVEAGPPMDRAALQARAEAELEALAFRRLHNQVETIRLEAAREQILRLRGPGLPRLILGNLIALGLVAGVVAVLRQQGLLAAWGL</sequence>
<comment type="caution">
    <text evidence="2">The sequence shown here is derived from an EMBL/GenBank/DDBJ whole genome shotgun (WGS) entry which is preliminary data.</text>
</comment>
<proteinExistence type="predicted"/>
<dbReference type="RefSeq" id="WP_216878727.1">
    <property type="nucleotide sequence ID" value="NZ_JAERQM010000009.1"/>
</dbReference>
<accession>A0ABS6HDB8</accession>
<keyword evidence="1" id="KW-1133">Transmembrane helix</keyword>